<feature type="domain" description="MULE transposase" evidence="1">
    <location>
        <begin position="55"/>
        <end position="154"/>
    </location>
</feature>
<evidence type="ECO:0000313" key="2">
    <source>
        <dbReference type="EMBL" id="CAG8768537.1"/>
    </source>
</evidence>
<organism evidence="2 3">
    <name type="scientific">Dentiscutata erythropus</name>
    <dbReference type="NCBI Taxonomy" id="1348616"/>
    <lineage>
        <taxon>Eukaryota</taxon>
        <taxon>Fungi</taxon>
        <taxon>Fungi incertae sedis</taxon>
        <taxon>Mucoromycota</taxon>
        <taxon>Glomeromycotina</taxon>
        <taxon>Glomeromycetes</taxon>
        <taxon>Diversisporales</taxon>
        <taxon>Gigasporaceae</taxon>
        <taxon>Dentiscutata</taxon>
    </lineage>
</organism>
<protein>
    <submittedName>
        <fullName evidence="2">26790_t:CDS:1</fullName>
    </submittedName>
</protein>
<dbReference type="InterPro" id="IPR018289">
    <property type="entry name" value="MULE_transposase_dom"/>
</dbReference>
<dbReference type="Pfam" id="PF10551">
    <property type="entry name" value="MULE"/>
    <property type="match status" value="1"/>
</dbReference>
<name>A0A9N9J7R0_9GLOM</name>
<keyword evidence="3" id="KW-1185">Reference proteome</keyword>
<dbReference type="EMBL" id="CAJVPY010018771">
    <property type="protein sequence ID" value="CAG8768537.1"/>
    <property type="molecule type" value="Genomic_DNA"/>
</dbReference>
<evidence type="ECO:0000313" key="3">
    <source>
        <dbReference type="Proteomes" id="UP000789405"/>
    </source>
</evidence>
<sequence>QAELKLVNTFWGLHKPSILLPTFCSTIKRARRAESTLEPKSLDEIDISISLPPFWLIDGTFKTVPKLFYQLYTIHTPVGATSNCRILSLVYVLMTNKSEELYQQLFQYLNEIAEENNIVLSLSIVITDFERASINASHNEFPGVTNKCCFFHLGQSGWRKIQKVGLVNQYGDDDNLSIGLQQLFALAFLLPKEIPSAFIILKQYIPSIANAVVEWFELTYVLGKP</sequence>
<dbReference type="PANTHER" id="PTHR47160">
    <property type="entry name" value="PUTATIVE-RELATED"/>
    <property type="match status" value="1"/>
</dbReference>
<proteinExistence type="predicted"/>
<dbReference type="AlphaFoldDB" id="A0A9N9J7R0"/>
<dbReference type="Proteomes" id="UP000789405">
    <property type="component" value="Unassembled WGS sequence"/>
</dbReference>
<comment type="caution">
    <text evidence="2">The sequence shown here is derived from an EMBL/GenBank/DDBJ whole genome shotgun (WGS) entry which is preliminary data.</text>
</comment>
<dbReference type="PANTHER" id="PTHR47160:SF8">
    <property type="entry name" value="MULE TRANSPOSASE DOMAIN-CONTAINING PROTEIN"/>
    <property type="match status" value="1"/>
</dbReference>
<reference evidence="2" key="1">
    <citation type="submission" date="2021-06" db="EMBL/GenBank/DDBJ databases">
        <authorList>
            <person name="Kallberg Y."/>
            <person name="Tangrot J."/>
            <person name="Rosling A."/>
        </authorList>
    </citation>
    <scope>NUCLEOTIDE SEQUENCE</scope>
    <source>
        <strain evidence="2">MA453B</strain>
    </source>
</reference>
<gene>
    <name evidence="2" type="ORF">DERYTH_LOCUS18468</name>
</gene>
<dbReference type="OrthoDB" id="2397482at2759"/>
<accession>A0A9N9J7R0</accession>
<feature type="non-terminal residue" evidence="2">
    <location>
        <position position="1"/>
    </location>
</feature>
<evidence type="ECO:0000259" key="1">
    <source>
        <dbReference type="Pfam" id="PF10551"/>
    </source>
</evidence>